<dbReference type="Gene3D" id="3.30.2070.10">
    <property type="entry name" value="Formate dehydrogenase/DMSO reductase"/>
    <property type="match status" value="1"/>
</dbReference>
<dbReference type="PROSITE" id="PS00932">
    <property type="entry name" value="MOLYBDOPTERIN_PROK_3"/>
    <property type="match status" value="1"/>
</dbReference>
<dbReference type="PANTHER" id="PTHR43742:SF6">
    <property type="entry name" value="OXIDOREDUCTASE YYAE-RELATED"/>
    <property type="match status" value="1"/>
</dbReference>
<comment type="cofactor">
    <cofactor evidence="1">
        <name>Mo-bis(molybdopterin guanine dinucleotide)</name>
        <dbReference type="ChEBI" id="CHEBI:60539"/>
    </cofactor>
</comment>
<dbReference type="Gene3D" id="2.40.40.20">
    <property type="match status" value="1"/>
</dbReference>
<organism evidence="10 11">
    <name type="scientific">Luteitalea pratensis</name>
    <dbReference type="NCBI Taxonomy" id="1855912"/>
    <lineage>
        <taxon>Bacteria</taxon>
        <taxon>Pseudomonadati</taxon>
        <taxon>Acidobacteriota</taxon>
        <taxon>Vicinamibacteria</taxon>
        <taxon>Vicinamibacterales</taxon>
        <taxon>Vicinamibacteraceae</taxon>
        <taxon>Luteitalea</taxon>
    </lineage>
</organism>
<feature type="domain" description="Molybdopterin dinucleotide-binding" evidence="9">
    <location>
        <begin position="541"/>
        <end position="625"/>
    </location>
</feature>
<dbReference type="Gene3D" id="3.40.228.10">
    <property type="entry name" value="Dimethylsulfoxide Reductase, domain 2"/>
    <property type="match status" value="1"/>
</dbReference>
<dbReference type="GO" id="GO:0016491">
    <property type="term" value="F:oxidoreductase activity"/>
    <property type="evidence" value="ECO:0007669"/>
    <property type="project" value="UniProtKB-KW"/>
</dbReference>
<dbReference type="PROSITE" id="PS00490">
    <property type="entry name" value="MOLYBDOPTERIN_PROK_2"/>
    <property type="match status" value="1"/>
</dbReference>
<dbReference type="PATRIC" id="fig|1813736.3.peg.3183"/>
<dbReference type="InterPro" id="IPR006655">
    <property type="entry name" value="Mopterin_OxRdtase_prok_CS"/>
</dbReference>
<reference evidence="10 11" key="1">
    <citation type="journal article" date="2016" name="Genome Announc.">
        <title>First Complete Genome Sequence of a Subdivision 6 Acidobacterium Strain.</title>
        <authorList>
            <person name="Huang S."/>
            <person name="Vieira S."/>
            <person name="Bunk B."/>
            <person name="Riedel T."/>
            <person name="Sproer C."/>
            <person name="Overmann J."/>
        </authorList>
    </citation>
    <scope>NUCLEOTIDE SEQUENCE [LARGE SCALE GENOMIC DNA]</scope>
    <source>
        <strain evidence="11">DSM 100886 HEG_-6_39</strain>
    </source>
</reference>
<dbReference type="GO" id="GO:0051536">
    <property type="term" value="F:iron-sulfur cluster binding"/>
    <property type="evidence" value="ECO:0007669"/>
    <property type="project" value="UniProtKB-KW"/>
</dbReference>
<feature type="domain" description="Molybdopterin oxidoreductase" evidence="8">
    <location>
        <begin position="33"/>
        <end position="437"/>
    </location>
</feature>
<keyword evidence="11" id="KW-1185">Reference proteome</keyword>
<evidence type="ECO:0000256" key="1">
    <source>
        <dbReference type="ARBA" id="ARBA00001942"/>
    </source>
</evidence>
<dbReference type="GO" id="GO:0043546">
    <property type="term" value="F:molybdopterin cofactor binding"/>
    <property type="evidence" value="ECO:0007669"/>
    <property type="project" value="InterPro"/>
</dbReference>
<keyword evidence="5 10" id="KW-0560">Oxidoreductase</keyword>
<dbReference type="EMBL" id="CP015136">
    <property type="protein sequence ID" value="AMY09760.1"/>
    <property type="molecule type" value="Genomic_DNA"/>
</dbReference>
<dbReference type="KEGG" id="abac:LuPra_02984"/>
<reference evidence="11" key="2">
    <citation type="submission" date="2016-04" db="EMBL/GenBank/DDBJ databases">
        <title>First Complete Genome Sequence of a Subdivision 6 Acidobacterium.</title>
        <authorList>
            <person name="Huang S."/>
            <person name="Vieira S."/>
            <person name="Bunk B."/>
            <person name="Riedel T."/>
            <person name="Sproeer C."/>
            <person name="Overmann J."/>
        </authorList>
    </citation>
    <scope>NUCLEOTIDE SEQUENCE [LARGE SCALE GENOMIC DNA]</scope>
    <source>
        <strain evidence="11">DSM 100886 HEG_-6_39</strain>
    </source>
</reference>
<proteinExistence type="inferred from homology"/>
<dbReference type="OrthoDB" id="219031at2"/>
<evidence type="ECO:0000256" key="5">
    <source>
        <dbReference type="ARBA" id="ARBA00023002"/>
    </source>
</evidence>
<evidence type="ECO:0000256" key="2">
    <source>
        <dbReference type="ARBA" id="ARBA00010312"/>
    </source>
</evidence>
<evidence type="ECO:0000259" key="9">
    <source>
        <dbReference type="Pfam" id="PF01568"/>
    </source>
</evidence>
<dbReference type="Pfam" id="PF01568">
    <property type="entry name" value="Molydop_binding"/>
    <property type="match status" value="1"/>
</dbReference>
<dbReference type="EC" id="1.8.99.-" evidence="10"/>
<name>A0A143PNL6_LUTPR</name>
<dbReference type="SUPFAM" id="SSF53706">
    <property type="entry name" value="Formate dehydrogenase/DMSO reductase, domains 1-3"/>
    <property type="match status" value="1"/>
</dbReference>
<evidence type="ECO:0000256" key="3">
    <source>
        <dbReference type="ARBA" id="ARBA00022505"/>
    </source>
</evidence>
<protein>
    <submittedName>
        <fullName evidence="10">Dimethyl sulfoxide reductase chain YnfE</fullName>
        <ecNumber evidence="10">1.8.99.-</ecNumber>
    </submittedName>
</protein>
<gene>
    <name evidence="10" type="primary">ynfE</name>
    <name evidence="10" type="ORF">LuPra_02984</name>
</gene>
<dbReference type="PANTHER" id="PTHR43742">
    <property type="entry name" value="TRIMETHYLAMINE-N-OXIDE REDUCTASE"/>
    <property type="match status" value="1"/>
</dbReference>
<dbReference type="InterPro" id="IPR006656">
    <property type="entry name" value="Mopterin_OxRdtase"/>
</dbReference>
<dbReference type="Pfam" id="PF00384">
    <property type="entry name" value="Molybdopterin"/>
    <property type="match status" value="1"/>
</dbReference>
<dbReference type="GO" id="GO:0046872">
    <property type="term" value="F:metal ion binding"/>
    <property type="evidence" value="ECO:0007669"/>
    <property type="project" value="UniProtKB-KW"/>
</dbReference>
<evidence type="ECO:0000256" key="7">
    <source>
        <dbReference type="ARBA" id="ARBA00023014"/>
    </source>
</evidence>
<evidence type="ECO:0000256" key="6">
    <source>
        <dbReference type="ARBA" id="ARBA00023004"/>
    </source>
</evidence>
<evidence type="ECO:0000313" key="10">
    <source>
        <dbReference type="EMBL" id="AMY09760.1"/>
    </source>
</evidence>
<dbReference type="Proteomes" id="UP000076079">
    <property type="component" value="Chromosome"/>
</dbReference>
<accession>A0A143PNL6</accession>
<keyword evidence="4" id="KW-0479">Metal-binding</keyword>
<evidence type="ECO:0000256" key="4">
    <source>
        <dbReference type="ARBA" id="ARBA00022723"/>
    </source>
</evidence>
<dbReference type="InterPro" id="IPR006657">
    <property type="entry name" value="MoPterin_dinucl-bd_dom"/>
</dbReference>
<dbReference type="SUPFAM" id="SSF50692">
    <property type="entry name" value="ADC-like"/>
    <property type="match status" value="1"/>
</dbReference>
<comment type="similarity">
    <text evidence="2">Belongs to the prokaryotic molybdopterin-containing oxidoreductase family.</text>
</comment>
<dbReference type="AlphaFoldDB" id="A0A143PNL6"/>
<dbReference type="Gene3D" id="3.40.50.740">
    <property type="match status" value="1"/>
</dbReference>
<dbReference type="CDD" id="cd02766">
    <property type="entry name" value="MopB_3"/>
    <property type="match status" value="1"/>
</dbReference>
<keyword evidence="7" id="KW-0411">Iron-sulfur</keyword>
<dbReference type="InterPro" id="IPR009010">
    <property type="entry name" value="Asp_de-COase-like_dom_sf"/>
</dbReference>
<dbReference type="STRING" id="1855912.LuPra_02984"/>
<evidence type="ECO:0000259" key="8">
    <source>
        <dbReference type="Pfam" id="PF00384"/>
    </source>
</evidence>
<sequence>MVKVDAGPASPSTGMFICGKVRRFTDHLYGEHRLLYPEIRDGAKGLGRFRRATWEEAMALIAERMQAARDEFGGESILPYSYGGSNGLITHLSTDADLWRALGTSRLARTVCAAPTGTAAQAMYGKMPGVAYEDYANARLIVVWGANPSASGIHIVPFLKQAREAGATLVVIDPRATPLARQADLHLPVRPGTDLVLALAMARELFVRDAVDHTFLAAHASGAEQFRARTEPWTLDRAGAITALPPAAIAKLVDLYATMRPSVVRCGWGLERNRNGTEAVMAVLALPALVNAFGVPGGGYTMSNSAAWGIDGERWRREPETATRIVNMNRLGEVLAGTMTPPVKVLFVYNNNALVTSPDQNRIQKGLEREDLFTVVFDQVRTDTTRYADVILPATTFLEHYDIARGYGNYALQLVKPVIEPVGEARPNVVVFGELAARLGVGTEEDETDTLLRVAAGLSEPMAAGVMEQRAVPPPCGVRPVQMVDVLPRTSDAKIHLYPESLAKAGLLYSYEADPASALYPLALISPASEKTVSSTFGQLRRNVARLQIHPDDAELRGITEGDTVRVFNAIGDVHCLAHVTSDIARGVLSLPKGLWRQSTFNGETANALAPATLERHSGGACFNDARVEVAKIVGAAFGIADVSLFVPARPDEVH</sequence>
<dbReference type="InterPro" id="IPR050612">
    <property type="entry name" value="Prok_Mopterin_Oxidored"/>
</dbReference>
<keyword evidence="3" id="KW-0500">Molybdenum</keyword>
<evidence type="ECO:0000313" key="11">
    <source>
        <dbReference type="Proteomes" id="UP000076079"/>
    </source>
</evidence>
<keyword evidence="6" id="KW-0408">Iron</keyword>